<reference evidence="4 5" key="1">
    <citation type="submission" date="2017-04" db="EMBL/GenBank/DDBJ databases">
        <title>Kefir bacterial isolates.</title>
        <authorList>
            <person name="Kim Y."/>
            <person name="Blasche S."/>
            <person name="Patil K.R."/>
        </authorList>
    </citation>
    <scope>NUCLEOTIDE SEQUENCE [LARGE SCALE GENOMIC DNA]</scope>
    <source>
        <strain evidence="4 5">OG2</strain>
    </source>
</reference>
<comment type="subcellular location">
    <subcellularLocation>
        <location evidence="1">Peroxisome</location>
    </subcellularLocation>
</comment>
<comment type="caution">
    <text evidence="4">The sequence shown here is derived from an EMBL/GenBank/DDBJ whole genome shotgun (WGS) entry which is preliminary data.</text>
</comment>
<sequence length="243" mass="28143">MRGDKLLLENKNGISKIILNDRVTGNIFSEEFADELLEKFREAQQLENGIIEFSSSDRIYFSRGPDLEYLQSIPKELAIEQLKKISQKLNQFIFELSLTDKLTILSVNGAAFGGGINIFLPCDIRLTTKKTKIYENFRTFGLPLDLSASILLPKYIGPTNTQKLLLDNELLFGDKAYKIGMFHECFPTKKELENRVEEISGWDTKEKESIKISNKLIYKDRREFLEQLKNENDVLLQQFMKSW</sequence>
<keyword evidence="3" id="KW-0413">Isomerase</keyword>
<evidence type="ECO:0000313" key="5">
    <source>
        <dbReference type="Proteomes" id="UP000215635"/>
    </source>
</evidence>
<dbReference type="GO" id="GO:0004165">
    <property type="term" value="F:delta(3)-delta(2)-enoyl-CoA isomerase activity"/>
    <property type="evidence" value="ECO:0007669"/>
    <property type="project" value="UniProtKB-ARBA"/>
</dbReference>
<evidence type="ECO:0000313" key="4">
    <source>
        <dbReference type="EMBL" id="PAK88838.1"/>
    </source>
</evidence>
<dbReference type="AlphaFoldDB" id="A0AAQ0U0K6"/>
<dbReference type="InterPro" id="IPR029045">
    <property type="entry name" value="ClpP/crotonase-like_dom_sf"/>
</dbReference>
<dbReference type="SUPFAM" id="SSF52096">
    <property type="entry name" value="ClpP/crotonase"/>
    <property type="match status" value="1"/>
</dbReference>
<dbReference type="Pfam" id="PF00378">
    <property type="entry name" value="ECH_1"/>
    <property type="match status" value="1"/>
</dbReference>
<evidence type="ECO:0000256" key="3">
    <source>
        <dbReference type="ARBA" id="ARBA00023235"/>
    </source>
</evidence>
<organism evidence="4 5">
    <name type="scientific">Lactococcus lactis</name>
    <dbReference type="NCBI Taxonomy" id="1358"/>
    <lineage>
        <taxon>Bacteria</taxon>
        <taxon>Bacillati</taxon>
        <taxon>Bacillota</taxon>
        <taxon>Bacilli</taxon>
        <taxon>Lactobacillales</taxon>
        <taxon>Streptococcaceae</taxon>
        <taxon>Lactococcus</taxon>
    </lineage>
</organism>
<dbReference type="EMBL" id="NCWV01000008">
    <property type="protein sequence ID" value="PAK88838.1"/>
    <property type="molecule type" value="Genomic_DNA"/>
</dbReference>
<dbReference type="Gene3D" id="3.90.226.10">
    <property type="entry name" value="2-enoyl-CoA Hydratase, Chain A, domain 1"/>
    <property type="match status" value="1"/>
</dbReference>
<dbReference type="Proteomes" id="UP000215635">
    <property type="component" value="Unassembled WGS sequence"/>
</dbReference>
<evidence type="ECO:0000256" key="1">
    <source>
        <dbReference type="ARBA" id="ARBA00004275"/>
    </source>
</evidence>
<gene>
    <name evidence="4" type="ORF">B8W88_07610</name>
</gene>
<evidence type="ECO:0008006" key="6">
    <source>
        <dbReference type="Google" id="ProtNLM"/>
    </source>
</evidence>
<proteinExistence type="predicted"/>
<keyword evidence="2" id="KW-0576">Peroxisome</keyword>
<name>A0AAQ0U0K6_9LACT</name>
<dbReference type="InterPro" id="IPR001753">
    <property type="entry name" value="Enoyl-CoA_hydra/iso"/>
</dbReference>
<dbReference type="InterPro" id="IPR051053">
    <property type="entry name" value="ECH/Chromodomain_protein"/>
</dbReference>
<evidence type="ECO:0000256" key="2">
    <source>
        <dbReference type="ARBA" id="ARBA00023140"/>
    </source>
</evidence>
<dbReference type="PANTHER" id="PTHR43684">
    <property type="match status" value="1"/>
</dbReference>
<accession>A0AAQ0U0K6</accession>
<dbReference type="PANTHER" id="PTHR43684:SF1">
    <property type="entry name" value="ENOYL-COA DELTA ISOMERASE 2"/>
    <property type="match status" value="1"/>
</dbReference>
<dbReference type="CDD" id="cd06558">
    <property type="entry name" value="crotonase-like"/>
    <property type="match status" value="1"/>
</dbReference>
<protein>
    <recommendedName>
        <fullName evidence="6">Enoyl-CoA hydratase/isomerase family protein</fullName>
    </recommendedName>
</protein>